<dbReference type="EMBL" id="CP004078">
    <property type="protein sequence ID" value="AHV99001.1"/>
    <property type="molecule type" value="Genomic_DNA"/>
</dbReference>
<dbReference type="RefSeq" id="WP_025336464.1">
    <property type="nucleotide sequence ID" value="NZ_CP004078.1"/>
</dbReference>
<proteinExistence type="predicted"/>
<protein>
    <submittedName>
        <fullName evidence="1">Uncharacterized protein</fullName>
    </submittedName>
</protein>
<gene>
    <name evidence="1" type="ORF">PSAB_20550</name>
</gene>
<accession>X4ZHK7</accession>
<dbReference type="Proteomes" id="UP000019772">
    <property type="component" value="Chromosome"/>
</dbReference>
<evidence type="ECO:0000313" key="1">
    <source>
        <dbReference type="EMBL" id="AHV99001.1"/>
    </source>
</evidence>
<keyword evidence="2" id="KW-1185">Reference proteome</keyword>
<dbReference type="KEGG" id="psab:PSAB_20550"/>
<organism evidence="1 2">
    <name type="scientific">Paenibacillus sabinae T27</name>
    <dbReference type="NCBI Taxonomy" id="1268072"/>
    <lineage>
        <taxon>Bacteria</taxon>
        <taxon>Bacillati</taxon>
        <taxon>Bacillota</taxon>
        <taxon>Bacilli</taxon>
        <taxon>Bacillales</taxon>
        <taxon>Paenibacillaceae</taxon>
        <taxon>Paenibacillus</taxon>
    </lineage>
</organism>
<dbReference type="HOGENOM" id="CLU_2466141_0_0_9"/>
<evidence type="ECO:0000313" key="2">
    <source>
        <dbReference type="Proteomes" id="UP000019772"/>
    </source>
</evidence>
<reference evidence="1 2" key="1">
    <citation type="journal article" date="2014" name="PLoS Genet.">
        <title>Comparative Genomic Analysis of N2-Fixing and Non-N2-Fixing Paenibacillus spp.: Organization, Evolution and Expression of the Nitrogen Fixation Genes.</title>
        <authorList>
            <person name="Xie J.B."/>
            <person name="Du Z."/>
            <person name="Bai L."/>
            <person name="Tian C."/>
            <person name="Zhang Y."/>
            <person name="Xie J.Y."/>
            <person name="Wang T."/>
            <person name="Liu X."/>
            <person name="Chen X."/>
            <person name="Cheng Q."/>
            <person name="Chen S."/>
            <person name="Li J."/>
        </authorList>
    </citation>
    <scope>NUCLEOTIDE SEQUENCE [LARGE SCALE GENOMIC DNA]</scope>
    <source>
        <strain evidence="1 2">T27</strain>
    </source>
</reference>
<dbReference type="AlphaFoldDB" id="X4ZHK7"/>
<name>X4ZHK7_9BACL</name>
<sequence>MNKTITETMTIQEHEAREAAVAQAYAAQDDYFVLGECIVGFIHDKGLGDEFLAYLASRDGRTDGVVVPADLLSNIAEALLVCAEESKK</sequence>
<dbReference type="STRING" id="1268072.PSAB_20550"/>